<dbReference type="PANTHER" id="PTHR42751">
    <property type="entry name" value="SODIUM/HYDROGEN EXCHANGER FAMILY/TRKA DOMAIN PROTEIN"/>
    <property type="match status" value="1"/>
</dbReference>
<name>A0ABS5IG94_9PROT</name>
<evidence type="ECO:0000256" key="4">
    <source>
        <dbReference type="ARBA" id="ARBA00022692"/>
    </source>
</evidence>
<protein>
    <submittedName>
        <fullName evidence="9">Kef family K(+) transporter</fullName>
    </submittedName>
</protein>
<evidence type="ECO:0000256" key="6">
    <source>
        <dbReference type="ARBA" id="ARBA00023136"/>
    </source>
</evidence>
<sequence length="585" mass="61329">MHPEASLIATIAMSLLFAFAGGWVASLLRLSPIVGYLLAGIAVGPFTPGYVANTGLAQELAEIGVILLMFGVGLHFSVKDLWSVRWIALPGAVSQIVVATAIGALLAHFWGWSLPAGLVFGLALSVASTVVLLRALEERGWVQTLNGRIAIGWLIVEDLAMVVALVLLPALAQAAKGGGGSLESLLPALGLTLAKVAVFIALVLVVGRKVVPWVLEQVARKGSREMFTLAVLALALGIAYASATLFGVSLALGAFFAGVVMSESDLSHQATADSLPLKDAFAVLFFVSVGMLFDPSILIRDPMAVMAVLLVIIIGKSLAAFAIVLLFRYPVGTALVVSASLAQIGEFSFILAGLGVVEGLLPAEAQTYILAGALLSIALNPVVFMTLGPLERWMSEHPKLRALLERASRDEMSELPQTICGGLSNHAVIIGFGRVGAMVARGFEAGKIPYVVVEQNRQVVQALRKRGVVVVCGDAATPGVLESVGVATAKLLVVAIPDGFQVRRVVDAARVGNPHIDMVARTHSDTERDYLERQGVGLAVMGERELALSMMGYALRSVGVHDEAAGMLVAGLRNMNGPVHPKAAS</sequence>
<keyword evidence="10" id="KW-1185">Reference proteome</keyword>
<dbReference type="InterPro" id="IPR003148">
    <property type="entry name" value="RCK_N"/>
</dbReference>
<dbReference type="InterPro" id="IPR038770">
    <property type="entry name" value="Na+/solute_symporter_sf"/>
</dbReference>
<evidence type="ECO:0000256" key="5">
    <source>
        <dbReference type="ARBA" id="ARBA00022989"/>
    </source>
</evidence>
<dbReference type="EMBL" id="JAGTUF010000021">
    <property type="protein sequence ID" value="MBR9973354.1"/>
    <property type="molecule type" value="Genomic_DNA"/>
</dbReference>
<feature type="transmembrane region" description="Helical" evidence="7">
    <location>
        <begin position="333"/>
        <end position="356"/>
    </location>
</feature>
<accession>A0ABS5IG94</accession>
<feature type="transmembrane region" description="Helical" evidence="7">
    <location>
        <begin position="368"/>
        <end position="390"/>
    </location>
</feature>
<evidence type="ECO:0000259" key="8">
    <source>
        <dbReference type="PROSITE" id="PS51201"/>
    </source>
</evidence>
<dbReference type="Gene3D" id="3.40.50.720">
    <property type="entry name" value="NAD(P)-binding Rossmann-like Domain"/>
    <property type="match status" value="1"/>
</dbReference>
<keyword evidence="5 7" id="KW-1133">Transmembrane helix</keyword>
<proteinExistence type="inferred from homology"/>
<keyword evidence="4 7" id="KW-0812">Transmembrane</keyword>
<feature type="transmembrane region" description="Helical" evidence="7">
    <location>
        <begin position="57"/>
        <end position="76"/>
    </location>
</feature>
<feature type="transmembrane region" description="Helical" evidence="7">
    <location>
        <begin position="6"/>
        <end position="26"/>
    </location>
</feature>
<evidence type="ECO:0000256" key="7">
    <source>
        <dbReference type="SAM" id="Phobius"/>
    </source>
</evidence>
<evidence type="ECO:0000256" key="3">
    <source>
        <dbReference type="ARBA" id="ARBA00022448"/>
    </source>
</evidence>
<feature type="transmembrane region" description="Helical" evidence="7">
    <location>
        <begin position="184"/>
        <end position="206"/>
    </location>
</feature>
<organism evidence="9 10">
    <name type="scientific">Magnetospirillum sulfuroxidans</name>
    <dbReference type="NCBI Taxonomy" id="611300"/>
    <lineage>
        <taxon>Bacteria</taxon>
        <taxon>Pseudomonadati</taxon>
        <taxon>Pseudomonadota</taxon>
        <taxon>Alphaproteobacteria</taxon>
        <taxon>Rhodospirillales</taxon>
        <taxon>Rhodospirillaceae</taxon>
        <taxon>Magnetospirillum</taxon>
    </lineage>
</organism>
<dbReference type="PROSITE" id="PS51201">
    <property type="entry name" value="RCK_N"/>
    <property type="match status" value="1"/>
</dbReference>
<dbReference type="Pfam" id="PF02254">
    <property type="entry name" value="TrkA_N"/>
    <property type="match status" value="1"/>
</dbReference>
<feature type="transmembrane region" description="Helical" evidence="7">
    <location>
        <begin position="227"/>
        <end position="260"/>
    </location>
</feature>
<keyword evidence="3" id="KW-0813">Transport</keyword>
<dbReference type="NCBIfam" id="NF007950">
    <property type="entry name" value="PRK10669.1"/>
    <property type="match status" value="1"/>
</dbReference>
<gene>
    <name evidence="9" type="ORF">KEC16_16640</name>
</gene>
<feature type="transmembrane region" description="Helical" evidence="7">
    <location>
        <begin position="88"/>
        <end position="110"/>
    </location>
</feature>
<comment type="similarity">
    <text evidence="2">Belongs to the monovalent cation:proton antiporter 2 (CPA2) transporter (TC 2.A.37) family.</text>
</comment>
<dbReference type="Gene3D" id="1.20.1530.20">
    <property type="match status" value="1"/>
</dbReference>
<dbReference type="RefSeq" id="WP_211550999.1">
    <property type="nucleotide sequence ID" value="NZ_JAGTUF010000021.1"/>
</dbReference>
<dbReference type="PANTHER" id="PTHR42751:SF1">
    <property type="entry name" value="CATION_PROTON ANTIPORTER YBAL-RELATED"/>
    <property type="match status" value="1"/>
</dbReference>
<evidence type="ECO:0000313" key="9">
    <source>
        <dbReference type="EMBL" id="MBR9973354.1"/>
    </source>
</evidence>
<feature type="transmembrane region" description="Helical" evidence="7">
    <location>
        <begin position="33"/>
        <end position="51"/>
    </location>
</feature>
<dbReference type="InterPro" id="IPR006153">
    <property type="entry name" value="Cation/H_exchanger_TM"/>
</dbReference>
<reference evidence="9 10" key="1">
    <citation type="submission" date="2021-04" db="EMBL/GenBank/DDBJ databases">
        <title>Magnetospirillum sulfuroxidans sp. nov., a facultative chemolithoautotrophic sulfur-oxidizing alphaproteobacterium isolated from freshwater sediment and proposals for Paramagetospirillum gen. nov., and Magnetospirillaceae fam. nov.</title>
        <authorList>
            <person name="Koziaeva V."/>
            <person name="Geelhoed J.S."/>
            <person name="Sorokin D.Y."/>
            <person name="Grouzdev D.S."/>
        </authorList>
    </citation>
    <scope>NUCLEOTIDE SEQUENCE [LARGE SCALE GENOMIC DNA]</scope>
    <source>
        <strain evidence="9 10">J10</strain>
    </source>
</reference>
<dbReference type="InterPro" id="IPR036291">
    <property type="entry name" value="NAD(P)-bd_dom_sf"/>
</dbReference>
<evidence type="ECO:0000313" key="10">
    <source>
        <dbReference type="Proteomes" id="UP000680714"/>
    </source>
</evidence>
<feature type="domain" description="RCK N-terminal" evidence="8">
    <location>
        <begin position="424"/>
        <end position="541"/>
    </location>
</feature>
<feature type="transmembrane region" description="Helical" evidence="7">
    <location>
        <begin position="280"/>
        <end position="299"/>
    </location>
</feature>
<feature type="transmembrane region" description="Helical" evidence="7">
    <location>
        <begin position="306"/>
        <end position="327"/>
    </location>
</feature>
<evidence type="ECO:0000256" key="2">
    <source>
        <dbReference type="ARBA" id="ARBA00005551"/>
    </source>
</evidence>
<dbReference type="SUPFAM" id="SSF51735">
    <property type="entry name" value="NAD(P)-binding Rossmann-fold domains"/>
    <property type="match status" value="1"/>
</dbReference>
<comment type="caution">
    <text evidence="9">The sequence shown here is derived from an EMBL/GenBank/DDBJ whole genome shotgun (WGS) entry which is preliminary data.</text>
</comment>
<dbReference type="Proteomes" id="UP000680714">
    <property type="component" value="Unassembled WGS sequence"/>
</dbReference>
<feature type="transmembrane region" description="Helical" evidence="7">
    <location>
        <begin position="148"/>
        <end position="172"/>
    </location>
</feature>
<keyword evidence="6 7" id="KW-0472">Membrane</keyword>
<evidence type="ECO:0000256" key="1">
    <source>
        <dbReference type="ARBA" id="ARBA00004141"/>
    </source>
</evidence>
<comment type="subcellular location">
    <subcellularLocation>
        <location evidence="1">Membrane</location>
        <topology evidence="1">Multi-pass membrane protein</topology>
    </subcellularLocation>
</comment>
<dbReference type="Pfam" id="PF00999">
    <property type="entry name" value="Na_H_Exchanger"/>
    <property type="match status" value="1"/>
</dbReference>
<feature type="transmembrane region" description="Helical" evidence="7">
    <location>
        <begin position="116"/>
        <end position="136"/>
    </location>
</feature>